<sequence>MGETPLFFAVKNDFMNCVNLLLRHGASTQLFNLRKQRPIDLAKSQDMRFLLSQMSIRFWSGAEPITQEISPSYSSNDDQSDSDGQMLDIFANAQLDSSASERFSNTGSKRQLCRFFESLGGCSRGTTCYYAHGEEELLFSSPSSGNDKHQLGYEHMMKQGTPTFHSPNTEELKRKIFIGGLPPSVDSGTLKELFEHQFGSVEEATVIGNQSGKHVVSRGFGFVTFKSQESVIAAVNAHYVMISGKKVEIKGAIPKPKSPSEPAQPKSRQLEYHVLSPSGPRQRSGKLEPLTWLDTLLCSTTQDFKIENSFDSTSSDGIQNLLPQWVNTFRKWLPGFLQEVSKRLKEGELYPLSSLKGDFRATCGLELDHASLGYVKLSDFVRSFPGICRMKVVPVGRHGAATHMVLLPNLPSSPHHNRRHQLTPITSTDYSSNNSNLALLAENDSDDDDDDDDDTRLIEDLMLDVNSRCATIQHYYQGTSGSSGHEGVKKEGTNMQGDQGAGFQRFLEAIRPTEDGQWPPWPGGSSGSGGSGGEDTNRHVVLEALSNESKDFSYFHCQYDFHERYRKRLEKQRCFRCNINRMLWYSYPCNHKLWCEPCRKWVDTQIREALRGGCKRSDIKCVYCNRVMERHGFHVWGNKLNNEQPDNEQQPNNQQQPMGDGEGEGEGSQLNNEQQPVVANQQPNINLNNQLDFPPLG</sequence>
<keyword evidence="5" id="KW-0040">ANK repeat</keyword>
<dbReference type="Pfam" id="PF00076">
    <property type="entry name" value="RRM_1"/>
    <property type="match status" value="1"/>
</dbReference>
<feature type="zinc finger region" description="C3H1-type" evidence="7">
    <location>
        <begin position="107"/>
        <end position="135"/>
    </location>
</feature>
<keyword evidence="3 7" id="KW-0862">Zinc</keyword>
<dbReference type="InterPro" id="IPR041966">
    <property type="entry name" value="LOTUS-like"/>
</dbReference>
<evidence type="ECO:0000256" key="5">
    <source>
        <dbReference type="PROSITE-ProRule" id="PRU00023"/>
    </source>
</evidence>
<dbReference type="SMART" id="SM00248">
    <property type="entry name" value="ANK"/>
    <property type="match status" value="1"/>
</dbReference>
<feature type="domain" description="RRM" evidence="9">
    <location>
        <begin position="174"/>
        <end position="254"/>
    </location>
</feature>
<dbReference type="Gene3D" id="3.30.420.610">
    <property type="entry name" value="LOTUS domain-like"/>
    <property type="match status" value="1"/>
</dbReference>
<dbReference type="PROSITE" id="PS50102">
    <property type="entry name" value="RRM"/>
    <property type="match status" value="1"/>
</dbReference>
<evidence type="ECO:0000256" key="1">
    <source>
        <dbReference type="ARBA" id="ARBA00022723"/>
    </source>
</evidence>
<proteinExistence type="predicted"/>
<evidence type="ECO:0000259" key="10">
    <source>
        <dbReference type="PROSITE" id="PS50103"/>
    </source>
</evidence>
<keyword evidence="2 7" id="KW-0863">Zinc-finger</keyword>
<dbReference type="SUPFAM" id="SSF90229">
    <property type="entry name" value="CCCH zinc finger"/>
    <property type="match status" value="1"/>
</dbReference>
<dbReference type="PROSITE" id="PS50088">
    <property type="entry name" value="ANK_REPEAT"/>
    <property type="match status" value="1"/>
</dbReference>
<dbReference type="GO" id="GO:0003723">
    <property type="term" value="F:RNA binding"/>
    <property type="evidence" value="ECO:0007669"/>
    <property type="project" value="UniProtKB-UniRule"/>
</dbReference>
<feature type="compositionally biased region" description="Low complexity" evidence="8">
    <location>
        <begin position="680"/>
        <end position="691"/>
    </location>
</feature>
<comment type="caution">
    <text evidence="12">The sequence shown here is derived from an EMBL/GenBank/DDBJ whole genome shotgun (WGS) entry which is preliminary data.</text>
</comment>
<evidence type="ECO:0000256" key="3">
    <source>
        <dbReference type="ARBA" id="ARBA00022833"/>
    </source>
</evidence>
<dbReference type="InterPro" id="IPR000571">
    <property type="entry name" value="Znf_CCCH"/>
</dbReference>
<evidence type="ECO:0000256" key="6">
    <source>
        <dbReference type="PROSITE-ProRule" id="PRU00176"/>
    </source>
</evidence>
<keyword evidence="4 6" id="KW-0694">RNA-binding</keyword>
<feature type="domain" description="HTH OST-type" evidence="11">
    <location>
        <begin position="329"/>
        <end position="409"/>
    </location>
</feature>
<dbReference type="PROSITE" id="PS50103">
    <property type="entry name" value="ZF_C3H1"/>
    <property type="match status" value="1"/>
</dbReference>
<dbReference type="SMART" id="SM00356">
    <property type="entry name" value="ZnF_C3H1"/>
    <property type="match status" value="1"/>
</dbReference>
<evidence type="ECO:0000259" key="11">
    <source>
        <dbReference type="PROSITE" id="PS51644"/>
    </source>
</evidence>
<evidence type="ECO:0000256" key="7">
    <source>
        <dbReference type="PROSITE-ProRule" id="PRU00723"/>
    </source>
</evidence>
<dbReference type="PANTHER" id="PTHR11176:SF57">
    <property type="entry name" value="PROTEIN BOULE"/>
    <property type="match status" value="1"/>
</dbReference>
<name>A0AAP0NUY0_9MAGN</name>
<feature type="region of interest" description="Disordered" evidence="8">
    <location>
        <begin position="409"/>
        <end position="430"/>
    </location>
</feature>
<dbReference type="PANTHER" id="PTHR11176">
    <property type="entry name" value="BOULE-RELATED"/>
    <property type="match status" value="1"/>
</dbReference>
<dbReference type="InterPro" id="IPR012677">
    <property type="entry name" value="Nucleotide-bd_a/b_plait_sf"/>
</dbReference>
<dbReference type="Gene3D" id="1.25.40.20">
    <property type="entry name" value="Ankyrin repeat-containing domain"/>
    <property type="match status" value="1"/>
</dbReference>
<evidence type="ECO:0000313" key="13">
    <source>
        <dbReference type="Proteomes" id="UP001419268"/>
    </source>
</evidence>
<dbReference type="AlphaFoldDB" id="A0AAP0NUY0"/>
<feature type="compositionally biased region" description="Polar residues" evidence="8">
    <location>
        <begin position="668"/>
        <end position="679"/>
    </location>
</feature>
<dbReference type="PROSITE" id="PS50297">
    <property type="entry name" value="ANK_REP_REGION"/>
    <property type="match status" value="1"/>
</dbReference>
<dbReference type="InterPro" id="IPR002110">
    <property type="entry name" value="Ankyrin_rpt"/>
</dbReference>
<evidence type="ECO:0000256" key="8">
    <source>
        <dbReference type="SAM" id="MobiDB-lite"/>
    </source>
</evidence>
<dbReference type="Gene3D" id="3.30.70.330">
    <property type="match status" value="1"/>
</dbReference>
<reference evidence="12 13" key="1">
    <citation type="submission" date="2024-01" db="EMBL/GenBank/DDBJ databases">
        <title>Genome assemblies of Stephania.</title>
        <authorList>
            <person name="Yang L."/>
        </authorList>
    </citation>
    <scope>NUCLEOTIDE SEQUENCE [LARGE SCALE GENOMIC DNA]</scope>
    <source>
        <strain evidence="12">JXDWG</strain>
        <tissue evidence="12">Leaf</tissue>
    </source>
</reference>
<dbReference type="InterPro" id="IPR025605">
    <property type="entry name" value="OST-HTH/LOTUS_dom"/>
</dbReference>
<evidence type="ECO:0000256" key="2">
    <source>
        <dbReference type="ARBA" id="ARBA00022771"/>
    </source>
</evidence>
<gene>
    <name evidence="12" type="ORF">Scep_017382</name>
</gene>
<dbReference type="Pfam" id="PF12872">
    <property type="entry name" value="OST-HTH"/>
    <property type="match status" value="1"/>
</dbReference>
<evidence type="ECO:0000313" key="12">
    <source>
        <dbReference type="EMBL" id="KAK9119289.1"/>
    </source>
</evidence>
<dbReference type="GO" id="GO:0008270">
    <property type="term" value="F:zinc ion binding"/>
    <property type="evidence" value="ECO:0007669"/>
    <property type="project" value="UniProtKB-KW"/>
</dbReference>
<dbReference type="SMART" id="SM00360">
    <property type="entry name" value="RRM"/>
    <property type="match status" value="1"/>
</dbReference>
<accession>A0AAP0NUY0</accession>
<feature type="region of interest" description="Disordered" evidence="8">
    <location>
        <begin position="514"/>
        <end position="536"/>
    </location>
</feature>
<feature type="region of interest" description="Disordered" evidence="8">
    <location>
        <begin position="637"/>
        <end position="697"/>
    </location>
</feature>
<dbReference type="PROSITE" id="PS51644">
    <property type="entry name" value="HTH_OST"/>
    <property type="match status" value="1"/>
</dbReference>
<feature type="compositionally biased region" description="Low complexity" evidence="8">
    <location>
        <begin position="641"/>
        <end position="657"/>
    </location>
</feature>
<evidence type="ECO:0000259" key="9">
    <source>
        <dbReference type="PROSITE" id="PS50102"/>
    </source>
</evidence>
<protein>
    <submittedName>
        <fullName evidence="12">Uncharacterized protein</fullName>
    </submittedName>
</protein>
<feature type="repeat" description="ANK" evidence="5">
    <location>
        <begin position="1"/>
        <end position="33"/>
    </location>
</feature>
<keyword evidence="13" id="KW-1185">Reference proteome</keyword>
<dbReference type="InterPro" id="IPR036855">
    <property type="entry name" value="Znf_CCCH_sf"/>
</dbReference>
<dbReference type="SUPFAM" id="SSF48403">
    <property type="entry name" value="Ankyrin repeat"/>
    <property type="match status" value="1"/>
</dbReference>
<feature type="domain" description="C3H1-type" evidence="10">
    <location>
        <begin position="107"/>
        <end position="135"/>
    </location>
</feature>
<feature type="compositionally biased region" description="Gly residues" evidence="8">
    <location>
        <begin position="524"/>
        <end position="533"/>
    </location>
</feature>
<dbReference type="EMBL" id="JBBNAG010000007">
    <property type="protein sequence ID" value="KAK9119289.1"/>
    <property type="molecule type" value="Genomic_DNA"/>
</dbReference>
<dbReference type="CDD" id="cd08824">
    <property type="entry name" value="LOTUS"/>
    <property type="match status" value="1"/>
</dbReference>
<dbReference type="SUPFAM" id="SSF54928">
    <property type="entry name" value="RNA-binding domain, RBD"/>
    <property type="match status" value="1"/>
</dbReference>
<dbReference type="GO" id="GO:0010468">
    <property type="term" value="P:regulation of gene expression"/>
    <property type="evidence" value="ECO:0007669"/>
    <property type="project" value="UniProtKB-ARBA"/>
</dbReference>
<dbReference type="InterPro" id="IPR035979">
    <property type="entry name" value="RBD_domain_sf"/>
</dbReference>
<dbReference type="Proteomes" id="UP001419268">
    <property type="component" value="Unassembled WGS sequence"/>
</dbReference>
<dbReference type="Gene3D" id="4.10.1000.10">
    <property type="entry name" value="Zinc finger, CCCH-type"/>
    <property type="match status" value="1"/>
</dbReference>
<keyword evidence="1 7" id="KW-0479">Metal-binding</keyword>
<dbReference type="InterPro" id="IPR036770">
    <property type="entry name" value="Ankyrin_rpt-contain_sf"/>
</dbReference>
<dbReference type="InterPro" id="IPR000504">
    <property type="entry name" value="RRM_dom"/>
</dbReference>
<evidence type="ECO:0000256" key="4">
    <source>
        <dbReference type="ARBA" id="ARBA00022884"/>
    </source>
</evidence>
<organism evidence="12 13">
    <name type="scientific">Stephania cephalantha</name>
    <dbReference type="NCBI Taxonomy" id="152367"/>
    <lineage>
        <taxon>Eukaryota</taxon>
        <taxon>Viridiplantae</taxon>
        <taxon>Streptophyta</taxon>
        <taxon>Embryophyta</taxon>
        <taxon>Tracheophyta</taxon>
        <taxon>Spermatophyta</taxon>
        <taxon>Magnoliopsida</taxon>
        <taxon>Ranunculales</taxon>
        <taxon>Menispermaceae</taxon>
        <taxon>Menispermoideae</taxon>
        <taxon>Cissampelideae</taxon>
        <taxon>Stephania</taxon>
    </lineage>
</organism>